<keyword evidence="5 6" id="KW-0449">Lipoprotein</keyword>
<dbReference type="RefSeq" id="WP_206965116.1">
    <property type="nucleotide sequence ID" value="NZ_JAFLVX010000011.1"/>
</dbReference>
<evidence type="ECO:0000256" key="5">
    <source>
        <dbReference type="ARBA" id="ARBA00023288"/>
    </source>
</evidence>
<evidence type="ECO:0000256" key="3">
    <source>
        <dbReference type="ARBA" id="ARBA00023136"/>
    </source>
</evidence>
<keyword evidence="9" id="KW-1185">Reference proteome</keyword>
<feature type="chain" id="PRO_5046581326" description="Lipoprotein" evidence="7">
    <location>
        <begin position="20"/>
        <end position="279"/>
    </location>
</feature>
<dbReference type="PIRSF" id="PIRSF002854">
    <property type="entry name" value="MetQ"/>
    <property type="match status" value="1"/>
</dbReference>
<comment type="similarity">
    <text evidence="6">Belongs to the nlpA lipoprotein family.</text>
</comment>
<dbReference type="InterPro" id="IPR004872">
    <property type="entry name" value="Lipoprotein_NlpA"/>
</dbReference>
<name>A0ABS3HSQ3_9ENTE</name>
<protein>
    <recommendedName>
        <fullName evidence="6">Lipoprotein</fullName>
    </recommendedName>
</protein>
<evidence type="ECO:0000256" key="2">
    <source>
        <dbReference type="ARBA" id="ARBA00022729"/>
    </source>
</evidence>
<dbReference type="PANTHER" id="PTHR30429:SF0">
    <property type="entry name" value="METHIONINE-BINDING LIPOPROTEIN METQ"/>
    <property type="match status" value="1"/>
</dbReference>
<dbReference type="Proteomes" id="UP000664857">
    <property type="component" value="Unassembled WGS sequence"/>
</dbReference>
<evidence type="ECO:0000313" key="8">
    <source>
        <dbReference type="EMBL" id="MBO0476193.1"/>
    </source>
</evidence>
<keyword evidence="2 7" id="KW-0732">Signal</keyword>
<comment type="caution">
    <text evidence="8">The sequence shown here is derived from an EMBL/GenBank/DDBJ whole genome shotgun (WGS) entry which is preliminary data.</text>
</comment>
<sequence>MKKKLLGLGLVTALVFGLAACGGSKDSDKKADSAKEDKTIVVGASPTPHAEILEEAKPLLKEKGYDLEIKVFQDYVLPNKALAEKELDANYFQHIPYLEKEILDKGYDFANAGSIHLEKMAFYSKSVKDVKDVKDGATVLVSNSQSDWGRVITILQDAGLVKVKDGVELSKATFDDIEENPKNLKFKYDVDPAILTTAYQNDEAELIAINANFAENIGLNPEKDGVFVEKDNSPYANVIATRTSDKDSPKIKALIEVLHSKEIKDFIQDKWNGTISVVE</sequence>
<evidence type="ECO:0000256" key="4">
    <source>
        <dbReference type="ARBA" id="ARBA00023139"/>
    </source>
</evidence>
<organism evidence="8 9">
    <name type="scientific">Candidatus Vagococcus giribetii</name>
    <dbReference type="NCBI Taxonomy" id="2230876"/>
    <lineage>
        <taxon>Bacteria</taxon>
        <taxon>Bacillati</taxon>
        <taxon>Bacillota</taxon>
        <taxon>Bacilli</taxon>
        <taxon>Lactobacillales</taxon>
        <taxon>Enterococcaceae</taxon>
        <taxon>Vagococcus</taxon>
    </lineage>
</organism>
<gene>
    <name evidence="8" type="ORF">DOK76_03870</name>
</gene>
<proteinExistence type="inferred from homology"/>
<dbReference type="EMBL" id="JAFLVX010000011">
    <property type="protein sequence ID" value="MBO0476193.1"/>
    <property type="molecule type" value="Genomic_DNA"/>
</dbReference>
<evidence type="ECO:0000256" key="7">
    <source>
        <dbReference type="SAM" id="SignalP"/>
    </source>
</evidence>
<accession>A0ABS3HSQ3</accession>
<evidence type="ECO:0000256" key="6">
    <source>
        <dbReference type="PIRNR" id="PIRNR002854"/>
    </source>
</evidence>
<dbReference type="SUPFAM" id="SSF53850">
    <property type="entry name" value="Periplasmic binding protein-like II"/>
    <property type="match status" value="1"/>
</dbReference>
<feature type="signal peptide" evidence="7">
    <location>
        <begin position="1"/>
        <end position="19"/>
    </location>
</feature>
<evidence type="ECO:0000256" key="1">
    <source>
        <dbReference type="ARBA" id="ARBA00004635"/>
    </source>
</evidence>
<keyword evidence="4" id="KW-0564">Palmitate</keyword>
<comment type="subcellular location">
    <subcellularLocation>
        <location evidence="1">Membrane</location>
        <topology evidence="1">Lipid-anchor</topology>
    </subcellularLocation>
</comment>
<evidence type="ECO:0000313" key="9">
    <source>
        <dbReference type="Proteomes" id="UP000664857"/>
    </source>
</evidence>
<dbReference type="PANTHER" id="PTHR30429">
    <property type="entry name" value="D-METHIONINE-BINDING LIPOPROTEIN METQ"/>
    <property type="match status" value="1"/>
</dbReference>
<dbReference type="Pfam" id="PF03180">
    <property type="entry name" value="Lipoprotein_9"/>
    <property type="match status" value="1"/>
</dbReference>
<dbReference type="Gene3D" id="3.40.190.10">
    <property type="entry name" value="Periplasmic binding protein-like II"/>
    <property type="match status" value="2"/>
</dbReference>
<dbReference type="PROSITE" id="PS51257">
    <property type="entry name" value="PROKAR_LIPOPROTEIN"/>
    <property type="match status" value="1"/>
</dbReference>
<keyword evidence="3" id="KW-0472">Membrane</keyword>
<reference evidence="8 9" key="1">
    <citation type="submission" date="2021-03" db="EMBL/GenBank/DDBJ databases">
        <title>Enterococcal diversity collection.</title>
        <authorList>
            <person name="Gilmore M.S."/>
            <person name="Schwartzman J."/>
            <person name="Van Tyne D."/>
            <person name="Martin M."/>
            <person name="Earl A.M."/>
            <person name="Manson A.L."/>
            <person name="Straub T."/>
            <person name="Salamzade R."/>
            <person name="Saavedra J."/>
            <person name="Lebreton F."/>
            <person name="Prichula J."/>
            <person name="Schaufler K."/>
            <person name="Gaca A."/>
            <person name="Sgardioli B."/>
            <person name="Wagenaar J."/>
            <person name="Strong T."/>
        </authorList>
    </citation>
    <scope>NUCLEOTIDE SEQUENCE [LARGE SCALE GENOMIC DNA]</scope>
    <source>
        <strain evidence="8 9">DIV0080</strain>
    </source>
</reference>